<gene>
    <name evidence="2" type="ORF">H8712_03995</name>
</gene>
<comment type="caution">
    <text evidence="2">The sequence shown here is derived from an EMBL/GenBank/DDBJ whole genome shotgun (WGS) entry which is preliminary data.</text>
</comment>
<dbReference type="Pfam" id="PF01926">
    <property type="entry name" value="MMR_HSR1"/>
    <property type="match status" value="1"/>
</dbReference>
<dbReference type="InterPro" id="IPR006073">
    <property type="entry name" value="GTP-bd"/>
</dbReference>
<sequence>MRNKVYRQCDIERNLRIARFRPLDVLVVGATGSGKSSTLNSLFEDNVAKVGEGCDPETMEIESKQLNELLRFWDSPGLGDNVEADRRYSRKLVDILYRDYHLDNNQYGLIDLVLVILDGSCRDLGTTYKLLNDVIIPNFQSDRILVAINQSDVAMKGRHWNFYQNCPDAMLQSFLEEKALSTQKRIKEATGVKIINPVCYSAEKNFNIKELLDLIIDHIPKERRRLVS</sequence>
<accession>A0ABR7P8Q2</accession>
<feature type="domain" description="G" evidence="1">
    <location>
        <begin position="25"/>
        <end position="121"/>
    </location>
</feature>
<reference evidence="2 3" key="1">
    <citation type="submission" date="2020-08" db="EMBL/GenBank/DDBJ databases">
        <title>Genome public.</title>
        <authorList>
            <person name="Liu C."/>
            <person name="Sun Q."/>
        </authorList>
    </citation>
    <scope>NUCLEOTIDE SEQUENCE [LARGE SCALE GENOMIC DNA]</scope>
    <source>
        <strain evidence="2 3">3_YM_SP_D4_24.mj</strain>
    </source>
</reference>
<evidence type="ECO:0000313" key="3">
    <source>
        <dbReference type="Proteomes" id="UP000661649"/>
    </source>
</evidence>
<dbReference type="Proteomes" id="UP000661649">
    <property type="component" value="Unassembled WGS sequence"/>
</dbReference>
<keyword evidence="3" id="KW-1185">Reference proteome</keyword>
<dbReference type="RefSeq" id="WP_187558266.1">
    <property type="nucleotide sequence ID" value="NZ_JACRTP010000001.1"/>
</dbReference>
<dbReference type="InterPro" id="IPR027417">
    <property type="entry name" value="P-loop_NTPase"/>
</dbReference>
<dbReference type="SUPFAM" id="SSF52540">
    <property type="entry name" value="P-loop containing nucleoside triphosphate hydrolases"/>
    <property type="match status" value="1"/>
</dbReference>
<dbReference type="Gene3D" id="3.40.50.300">
    <property type="entry name" value="P-loop containing nucleotide triphosphate hydrolases"/>
    <property type="match status" value="1"/>
</dbReference>
<protein>
    <submittedName>
        <fullName evidence="2">50S ribosome-binding GTPase</fullName>
    </submittedName>
</protein>
<name>A0ABR7P8Q2_9FIRM</name>
<proteinExistence type="predicted"/>
<dbReference type="CDD" id="cd00882">
    <property type="entry name" value="Ras_like_GTPase"/>
    <property type="match status" value="1"/>
</dbReference>
<dbReference type="EMBL" id="JACRTP010000001">
    <property type="protein sequence ID" value="MBC8627784.1"/>
    <property type="molecule type" value="Genomic_DNA"/>
</dbReference>
<organism evidence="2 3">
    <name type="scientific">Blautia stercoris</name>
    <dbReference type="NCBI Taxonomy" id="871664"/>
    <lineage>
        <taxon>Bacteria</taxon>
        <taxon>Bacillati</taxon>
        <taxon>Bacillota</taxon>
        <taxon>Clostridia</taxon>
        <taxon>Lachnospirales</taxon>
        <taxon>Lachnospiraceae</taxon>
        <taxon>Blautia</taxon>
    </lineage>
</organism>
<evidence type="ECO:0000313" key="2">
    <source>
        <dbReference type="EMBL" id="MBC8627784.1"/>
    </source>
</evidence>
<evidence type="ECO:0000259" key="1">
    <source>
        <dbReference type="Pfam" id="PF01926"/>
    </source>
</evidence>